<feature type="signal peptide" evidence="2">
    <location>
        <begin position="1"/>
        <end position="24"/>
    </location>
</feature>
<evidence type="ECO:0000256" key="1">
    <source>
        <dbReference type="ARBA" id="ARBA00022729"/>
    </source>
</evidence>
<proteinExistence type="predicted"/>
<dbReference type="Proteomes" id="UP000318405">
    <property type="component" value="Unassembled WGS sequence"/>
</dbReference>
<organism evidence="3 4">
    <name type="scientific">Verticiella sediminum</name>
    <dbReference type="NCBI Taxonomy" id="1247510"/>
    <lineage>
        <taxon>Bacteria</taxon>
        <taxon>Pseudomonadati</taxon>
        <taxon>Pseudomonadota</taxon>
        <taxon>Betaproteobacteria</taxon>
        <taxon>Burkholderiales</taxon>
        <taxon>Alcaligenaceae</taxon>
        <taxon>Verticiella</taxon>
    </lineage>
</organism>
<name>A0A556AW11_9BURK</name>
<reference evidence="3 4" key="1">
    <citation type="submission" date="2019-07" db="EMBL/GenBank/DDBJ databases">
        <title>Qingshengfaniella alkalisoli gen. nov., sp. nov., isolated from saline soil.</title>
        <authorList>
            <person name="Xu L."/>
            <person name="Huang X.-X."/>
            <person name="Sun J.-Q."/>
        </authorList>
    </citation>
    <scope>NUCLEOTIDE SEQUENCE [LARGE SCALE GENOMIC DNA]</scope>
    <source>
        <strain evidence="3 4">DSM 27279</strain>
    </source>
</reference>
<dbReference type="AlphaFoldDB" id="A0A556AW11"/>
<dbReference type="GO" id="GO:0055085">
    <property type="term" value="P:transmembrane transport"/>
    <property type="evidence" value="ECO:0007669"/>
    <property type="project" value="InterPro"/>
</dbReference>
<dbReference type="PANTHER" id="PTHR33376:SF15">
    <property type="entry name" value="BLL6794 PROTEIN"/>
    <property type="match status" value="1"/>
</dbReference>
<evidence type="ECO:0000313" key="3">
    <source>
        <dbReference type="EMBL" id="TSH97131.1"/>
    </source>
</evidence>
<sequence>MKRFPLKALAGAVLATAAMGAAQAADVTLRYTHFWPSASRVHTEVFEAWAKSIEQASDGRIRVQVFPAQTLAKADGSYQATVNGVADIVSTAQGYTAGRFPLSQIVEFPGMGETSLQSGCILQSLYDKGMLDKEYADSKVLYMFTTGPGVLHTRDKSIPNPDALKGLRMRNPAAIAGQVLQKAGARNVSMPAPEAYESMQRGVIDGTAFPWEAMQVFRLNELASHHTHVPVYSTVFVTAMNKRTYDRLPDDLKKVIDDHSGAKWQQRAAAVFDALDVEGRQAAEKAGNEIIVVDDPMKDAAWGPLLQSVVDDYLGGLKKQNLPGEDVYKAALEAKSSCPATAG</sequence>
<dbReference type="InterPro" id="IPR038404">
    <property type="entry name" value="TRAP_DctP_sf"/>
</dbReference>
<comment type="caution">
    <text evidence="3">The sequence shown here is derived from an EMBL/GenBank/DDBJ whole genome shotgun (WGS) entry which is preliminary data.</text>
</comment>
<dbReference type="InterPro" id="IPR018389">
    <property type="entry name" value="DctP_fam"/>
</dbReference>
<evidence type="ECO:0000313" key="4">
    <source>
        <dbReference type="Proteomes" id="UP000318405"/>
    </source>
</evidence>
<gene>
    <name evidence="3" type="ORF">FOZ76_07380</name>
</gene>
<dbReference type="Gene3D" id="3.40.190.170">
    <property type="entry name" value="Bacterial extracellular solute-binding protein, family 7"/>
    <property type="match status" value="1"/>
</dbReference>
<evidence type="ECO:0000256" key="2">
    <source>
        <dbReference type="SAM" id="SignalP"/>
    </source>
</evidence>
<keyword evidence="1 2" id="KW-0732">Signal</keyword>
<dbReference type="OrthoDB" id="9177965at2"/>
<dbReference type="CDD" id="cd13665">
    <property type="entry name" value="PBP2_TRAP_Dctp3_4"/>
    <property type="match status" value="1"/>
</dbReference>
<dbReference type="RefSeq" id="WP_143947498.1">
    <property type="nucleotide sequence ID" value="NZ_BAABMB010000002.1"/>
</dbReference>
<dbReference type="NCBIfam" id="NF037995">
    <property type="entry name" value="TRAP_S1"/>
    <property type="match status" value="1"/>
</dbReference>
<dbReference type="EMBL" id="VLTJ01000011">
    <property type="protein sequence ID" value="TSH97131.1"/>
    <property type="molecule type" value="Genomic_DNA"/>
</dbReference>
<protein>
    <submittedName>
        <fullName evidence="3">TRAP transporter substrate-binding protein</fullName>
    </submittedName>
</protein>
<feature type="chain" id="PRO_5022181834" evidence="2">
    <location>
        <begin position="25"/>
        <end position="343"/>
    </location>
</feature>
<dbReference type="Pfam" id="PF03480">
    <property type="entry name" value="DctP"/>
    <property type="match status" value="1"/>
</dbReference>
<keyword evidence="4" id="KW-1185">Reference proteome</keyword>
<dbReference type="PANTHER" id="PTHR33376">
    <property type="match status" value="1"/>
</dbReference>
<accession>A0A556AW11</accession>